<sequence>MTRIAAGRLAVGDRFLEDRIRMPVRITNVRRFSDCVELGIEAAGTAGANHYSLTSVIYKTAKIVQKL</sequence>
<keyword evidence="2" id="KW-1185">Reference proteome</keyword>
<protein>
    <submittedName>
        <fullName evidence="1">Uncharacterized protein</fullName>
    </submittedName>
</protein>
<organism evidence="1 2">
    <name type="scientific">Actinoalloteichus hoggarensis</name>
    <dbReference type="NCBI Taxonomy" id="1470176"/>
    <lineage>
        <taxon>Bacteria</taxon>
        <taxon>Bacillati</taxon>
        <taxon>Actinomycetota</taxon>
        <taxon>Actinomycetes</taxon>
        <taxon>Pseudonocardiales</taxon>
        <taxon>Pseudonocardiaceae</taxon>
        <taxon>Actinoalloteichus</taxon>
    </lineage>
</organism>
<evidence type="ECO:0000313" key="1">
    <source>
        <dbReference type="EMBL" id="ASO21062.1"/>
    </source>
</evidence>
<evidence type="ECO:0000313" key="2">
    <source>
        <dbReference type="Proteomes" id="UP000204221"/>
    </source>
</evidence>
<reference evidence="1 2" key="1">
    <citation type="submission" date="2017-07" db="EMBL/GenBank/DDBJ databases">
        <title>Complete genome sequence of Actinoalloteichus hoggarensis DSM 45943, type strain of Actinoalloteichus hoggarensis.</title>
        <authorList>
            <person name="Ruckert C."/>
            <person name="Nouioui I."/>
            <person name="Willmese J."/>
            <person name="van Wezel G."/>
            <person name="Klenk H.-P."/>
            <person name="Kalinowski J."/>
            <person name="Zotchev S.B."/>
        </authorList>
    </citation>
    <scope>NUCLEOTIDE SEQUENCE [LARGE SCALE GENOMIC DNA]</scope>
    <source>
        <strain evidence="1 2">DSM 45943</strain>
    </source>
</reference>
<proteinExistence type="predicted"/>
<name>A0A221W581_9PSEU</name>
<dbReference type="Proteomes" id="UP000204221">
    <property type="component" value="Chromosome"/>
</dbReference>
<dbReference type="AlphaFoldDB" id="A0A221W581"/>
<dbReference type="KEGG" id="ahg:AHOG_17185"/>
<accession>A0A221W581</accession>
<dbReference type="EMBL" id="CP022521">
    <property type="protein sequence ID" value="ASO21062.1"/>
    <property type="molecule type" value="Genomic_DNA"/>
</dbReference>
<gene>
    <name evidence="1" type="ORF">AHOG_17185</name>
</gene>